<dbReference type="NCBIfam" id="TIGR00077">
    <property type="entry name" value="lspA"/>
    <property type="match status" value="1"/>
</dbReference>
<comment type="caution">
    <text evidence="9">Lacks conserved residue(s) required for the propagation of feature annotation.</text>
</comment>
<dbReference type="InterPro" id="IPR001872">
    <property type="entry name" value="Peptidase_A8"/>
</dbReference>
<keyword evidence="2 9" id="KW-1003">Cell membrane</keyword>
<feature type="region of interest" description="Disordered" evidence="11">
    <location>
        <begin position="1"/>
        <end position="23"/>
    </location>
</feature>
<dbReference type="PRINTS" id="PR00781">
    <property type="entry name" value="LIPOSIGPTASE"/>
</dbReference>
<dbReference type="HAMAP" id="MF_00161">
    <property type="entry name" value="LspA"/>
    <property type="match status" value="1"/>
</dbReference>
<evidence type="ECO:0000256" key="7">
    <source>
        <dbReference type="ARBA" id="ARBA00022989"/>
    </source>
</evidence>
<reference evidence="12 13" key="1">
    <citation type="submission" date="2015-09" db="EMBL/GenBank/DDBJ databases">
        <title>Sorangium comparison.</title>
        <authorList>
            <person name="Zaburannyi N."/>
            <person name="Bunk B."/>
            <person name="Overmann J."/>
            <person name="Mueller R."/>
        </authorList>
    </citation>
    <scope>NUCLEOTIDE SEQUENCE [LARGE SCALE GENOMIC DNA]</scope>
    <source>
        <strain evidence="12 13">So ce26</strain>
    </source>
</reference>
<keyword evidence="7 9" id="KW-1133">Transmembrane helix</keyword>
<keyword evidence="5 9" id="KW-0064">Aspartyl protease</keyword>
<feature type="transmembrane region" description="Helical" evidence="9">
    <location>
        <begin position="173"/>
        <end position="192"/>
    </location>
</feature>
<evidence type="ECO:0000256" key="5">
    <source>
        <dbReference type="ARBA" id="ARBA00022750"/>
    </source>
</evidence>
<accession>A0A2L0EVB5</accession>
<feature type="compositionally biased region" description="Low complexity" evidence="11">
    <location>
        <begin position="202"/>
        <end position="217"/>
    </location>
</feature>
<dbReference type="EC" id="3.4.23.36" evidence="9"/>
<dbReference type="PANTHER" id="PTHR33695">
    <property type="entry name" value="LIPOPROTEIN SIGNAL PEPTIDASE"/>
    <property type="match status" value="1"/>
</dbReference>
<comment type="pathway">
    <text evidence="9">Protein modification; lipoprotein biosynthesis (signal peptide cleavage).</text>
</comment>
<dbReference type="PANTHER" id="PTHR33695:SF1">
    <property type="entry name" value="LIPOPROTEIN SIGNAL PEPTIDASE"/>
    <property type="match status" value="1"/>
</dbReference>
<comment type="catalytic activity">
    <reaction evidence="9">
        <text>Release of signal peptides from bacterial membrane prolipoproteins. Hydrolyzes -Xaa-Yaa-Zaa-|-(S,diacylglyceryl)Cys-, in which Xaa is hydrophobic (preferably Leu), and Yaa (Ala or Ser) and Zaa (Gly or Ala) have small, neutral side chains.</text>
        <dbReference type="EC" id="3.4.23.36"/>
    </reaction>
</comment>
<evidence type="ECO:0000256" key="8">
    <source>
        <dbReference type="ARBA" id="ARBA00023136"/>
    </source>
</evidence>
<evidence type="ECO:0000256" key="11">
    <source>
        <dbReference type="SAM" id="MobiDB-lite"/>
    </source>
</evidence>
<dbReference type="Pfam" id="PF01252">
    <property type="entry name" value="Peptidase_A8"/>
    <property type="match status" value="1"/>
</dbReference>
<evidence type="ECO:0000256" key="4">
    <source>
        <dbReference type="ARBA" id="ARBA00022692"/>
    </source>
</evidence>
<dbReference type="GO" id="GO:0006508">
    <property type="term" value="P:proteolysis"/>
    <property type="evidence" value="ECO:0007669"/>
    <property type="project" value="UniProtKB-KW"/>
</dbReference>
<evidence type="ECO:0000256" key="6">
    <source>
        <dbReference type="ARBA" id="ARBA00022801"/>
    </source>
</evidence>
<feature type="active site" evidence="9">
    <location>
        <position position="158"/>
    </location>
</feature>
<feature type="transmembrane region" description="Helical" evidence="9">
    <location>
        <begin position="134"/>
        <end position="153"/>
    </location>
</feature>
<dbReference type="EMBL" id="CP012673">
    <property type="protein sequence ID" value="AUX43246.1"/>
    <property type="molecule type" value="Genomic_DNA"/>
</dbReference>
<evidence type="ECO:0000313" key="12">
    <source>
        <dbReference type="EMBL" id="AUX43246.1"/>
    </source>
</evidence>
<evidence type="ECO:0000256" key="3">
    <source>
        <dbReference type="ARBA" id="ARBA00022670"/>
    </source>
</evidence>
<keyword evidence="3 9" id="KW-0645">Protease</keyword>
<dbReference type="GO" id="GO:0004190">
    <property type="term" value="F:aspartic-type endopeptidase activity"/>
    <property type="evidence" value="ECO:0007669"/>
    <property type="project" value="UniProtKB-UniRule"/>
</dbReference>
<dbReference type="AlphaFoldDB" id="A0A2L0EVB5"/>
<name>A0A2L0EVB5_SORCE</name>
<gene>
    <name evidence="9" type="primary">lspA</name>
    <name evidence="12" type="ORF">SOCE26_046900</name>
</gene>
<dbReference type="UniPathway" id="UPA00665"/>
<proteinExistence type="inferred from homology"/>
<evidence type="ECO:0000256" key="10">
    <source>
        <dbReference type="RuleBase" id="RU004181"/>
    </source>
</evidence>
<dbReference type="OrthoDB" id="9810259at2"/>
<evidence type="ECO:0000313" key="13">
    <source>
        <dbReference type="Proteomes" id="UP000238348"/>
    </source>
</evidence>
<keyword evidence="8 9" id="KW-0472">Membrane</keyword>
<feature type="region of interest" description="Disordered" evidence="11">
    <location>
        <begin position="202"/>
        <end position="229"/>
    </location>
</feature>
<feature type="active site" evidence="9">
    <location>
        <position position="180"/>
    </location>
</feature>
<feature type="transmembrane region" description="Helical" evidence="9">
    <location>
        <begin position="105"/>
        <end position="122"/>
    </location>
</feature>
<comment type="function">
    <text evidence="9">This protein specifically catalyzes the removal of signal peptides from prolipoproteins.</text>
</comment>
<dbReference type="RefSeq" id="WP_104981945.1">
    <property type="nucleotide sequence ID" value="NZ_CP012673.1"/>
</dbReference>
<keyword evidence="6 9" id="KW-0378">Hydrolase</keyword>
<protein>
    <recommendedName>
        <fullName evidence="9">Lipoprotein signal peptidase</fullName>
        <ecNumber evidence="9">3.4.23.36</ecNumber>
    </recommendedName>
    <alternativeName>
        <fullName evidence="9">Prolipoprotein signal peptidase</fullName>
    </alternativeName>
    <alternativeName>
        <fullName evidence="9">Signal peptidase II</fullName>
        <shortName evidence="9">SPase II</shortName>
    </alternativeName>
</protein>
<feature type="compositionally biased region" description="Pro residues" evidence="11">
    <location>
        <begin position="218"/>
        <end position="229"/>
    </location>
</feature>
<keyword evidence="4 9" id="KW-0812">Transmembrane</keyword>
<organism evidence="12 13">
    <name type="scientific">Sorangium cellulosum</name>
    <name type="common">Polyangium cellulosum</name>
    <dbReference type="NCBI Taxonomy" id="56"/>
    <lineage>
        <taxon>Bacteria</taxon>
        <taxon>Pseudomonadati</taxon>
        <taxon>Myxococcota</taxon>
        <taxon>Polyangia</taxon>
        <taxon>Polyangiales</taxon>
        <taxon>Polyangiaceae</taxon>
        <taxon>Sorangium</taxon>
    </lineage>
</organism>
<comment type="similarity">
    <text evidence="1 9 10">Belongs to the peptidase A8 family.</text>
</comment>
<evidence type="ECO:0000256" key="2">
    <source>
        <dbReference type="ARBA" id="ARBA00022475"/>
    </source>
</evidence>
<dbReference type="GO" id="GO:0005886">
    <property type="term" value="C:plasma membrane"/>
    <property type="evidence" value="ECO:0007669"/>
    <property type="project" value="UniProtKB-SubCell"/>
</dbReference>
<evidence type="ECO:0000256" key="1">
    <source>
        <dbReference type="ARBA" id="ARBA00006139"/>
    </source>
</evidence>
<comment type="subcellular location">
    <subcellularLocation>
        <location evidence="9">Cell membrane</location>
        <topology evidence="9">Multi-pass membrane protein</topology>
    </subcellularLocation>
</comment>
<evidence type="ECO:0000256" key="9">
    <source>
        <dbReference type="HAMAP-Rule" id="MF_00161"/>
    </source>
</evidence>
<dbReference type="Proteomes" id="UP000238348">
    <property type="component" value="Chromosome"/>
</dbReference>
<sequence>MSSDASPVAPVSQGSHAPLVARPTDELPGGERASLVFLAVVASVSCAADLATKAWAYARLAGFDPKRGGAKTFTVIPGHLDMIFAQNPGGAWSFLRGLPDGLRRPFFLFVSAAAIVFIFSIYRRLHRDQTAMKWGLALALGGAMGNLVDRIRYGWVIDFIDMYLTRGGQELHWPTFNVADIAIVAGVILMSIDMIASARSAPSPDARDAAAAPGAGDPAPPLPTDAPPP</sequence>